<gene>
    <name evidence="1" type="ORF">E6B08_14360</name>
</gene>
<dbReference type="AlphaFoldDB" id="A0A4D6X953"/>
<reference evidence="2" key="1">
    <citation type="submission" date="2019-04" db="EMBL/GenBank/DDBJ databases">
        <title>Genome sequence of Pseudomonas putida 1290, an auxin catabolizing strain.</title>
        <authorList>
            <person name="Laird T.S."/>
            <person name="Leveau J.H.J."/>
        </authorList>
    </citation>
    <scope>NUCLEOTIDE SEQUENCE [LARGE SCALE GENOMIC DNA]</scope>
    <source>
        <strain evidence="2">1290</strain>
    </source>
</reference>
<dbReference type="Gene3D" id="3.10.129.10">
    <property type="entry name" value="Hotdog Thioesterase"/>
    <property type="match status" value="1"/>
</dbReference>
<dbReference type="PANTHER" id="PTHR43664:SF1">
    <property type="entry name" value="BETA-METHYLMALYL-COA DEHYDRATASE"/>
    <property type="match status" value="1"/>
</dbReference>
<dbReference type="PANTHER" id="PTHR43664">
    <property type="entry name" value="MONOAMINE OXIDASE-RELATED"/>
    <property type="match status" value="1"/>
</dbReference>
<dbReference type="InterPro" id="IPR052342">
    <property type="entry name" value="MCH/BMMD"/>
</dbReference>
<dbReference type="EMBL" id="CP039371">
    <property type="protein sequence ID" value="QCI12474.1"/>
    <property type="molecule type" value="Genomic_DNA"/>
</dbReference>
<evidence type="ECO:0000313" key="1">
    <source>
        <dbReference type="EMBL" id="QCI12474.1"/>
    </source>
</evidence>
<dbReference type="RefSeq" id="WP_136914631.1">
    <property type="nucleotide sequence ID" value="NZ_CP039371.1"/>
</dbReference>
<sequence>MAHDEIALGQGYYWQDIEAGQRFRTFRRTVTEADLIGFVGVTGQAEVIFIDSTFNGAIAGRPVPAALSYSLIEGILMQTMLQGTGLALLELHKSVRGPVVVGDTLEALVVIEEVRPTSKHGRAVVTSRVHVLNQREETVIEYQVKRLLAGRPERSAG</sequence>
<dbReference type="SUPFAM" id="SSF54637">
    <property type="entry name" value="Thioesterase/thiol ester dehydrase-isomerase"/>
    <property type="match status" value="1"/>
</dbReference>
<protein>
    <submittedName>
        <fullName evidence="1">Acyl dehydratase</fullName>
    </submittedName>
</protein>
<dbReference type="InterPro" id="IPR029069">
    <property type="entry name" value="HotDog_dom_sf"/>
</dbReference>
<name>A0A4D6X953_PSEPU</name>
<dbReference type="OrthoDB" id="6703795at2"/>
<accession>A0A4D6X953</accession>
<evidence type="ECO:0000313" key="2">
    <source>
        <dbReference type="Proteomes" id="UP000298551"/>
    </source>
</evidence>
<proteinExistence type="predicted"/>
<dbReference type="Proteomes" id="UP000298551">
    <property type="component" value="Chromosome"/>
</dbReference>
<organism evidence="1 2">
    <name type="scientific">Pseudomonas putida</name>
    <name type="common">Arthrobacter siderocapsulatus</name>
    <dbReference type="NCBI Taxonomy" id="303"/>
    <lineage>
        <taxon>Bacteria</taxon>
        <taxon>Pseudomonadati</taxon>
        <taxon>Pseudomonadota</taxon>
        <taxon>Gammaproteobacteria</taxon>
        <taxon>Pseudomonadales</taxon>
        <taxon>Pseudomonadaceae</taxon>
        <taxon>Pseudomonas</taxon>
    </lineage>
</organism>